<feature type="domain" description="DnaJ homologue subfamily C member 28 conserved" evidence="1">
    <location>
        <begin position="8"/>
        <end position="73"/>
    </location>
</feature>
<evidence type="ECO:0000259" key="1">
    <source>
        <dbReference type="Pfam" id="PF09350"/>
    </source>
</evidence>
<dbReference type="InterPro" id="IPR018961">
    <property type="entry name" value="DnaJ_homolog_subfam-C_membr-28"/>
</dbReference>
<organism evidence="2 3">
    <name type="scientific">Neobacillus kokaensis</name>
    <dbReference type="NCBI Taxonomy" id="2759023"/>
    <lineage>
        <taxon>Bacteria</taxon>
        <taxon>Bacillati</taxon>
        <taxon>Bacillota</taxon>
        <taxon>Bacilli</taxon>
        <taxon>Bacillales</taxon>
        <taxon>Bacillaceae</taxon>
        <taxon>Neobacillus</taxon>
    </lineage>
</organism>
<protein>
    <submittedName>
        <fullName evidence="2">DUF1992 domain-containing protein</fullName>
    </submittedName>
</protein>
<dbReference type="RefSeq" id="WP_191275575.1">
    <property type="nucleotide sequence ID" value="NZ_BNDS01000020.1"/>
</dbReference>
<name>A0ABQ3NAS1_9BACI</name>
<keyword evidence="3" id="KW-1185">Reference proteome</keyword>
<dbReference type="Pfam" id="PF09350">
    <property type="entry name" value="DJC28_CD"/>
    <property type="match status" value="1"/>
</dbReference>
<proteinExistence type="predicted"/>
<dbReference type="PANTHER" id="PTHR39158">
    <property type="entry name" value="OS08G0560600 PROTEIN"/>
    <property type="match status" value="1"/>
</dbReference>
<gene>
    <name evidence="2" type="ORF">AM1BK_38140</name>
</gene>
<dbReference type="InterPro" id="IPR052573">
    <property type="entry name" value="DnaJ_C_subfamily_28"/>
</dbReference>
<dbReference type="Proteomes" id="UP000637074">
    <property type="component" value="Unassembled WGS sequence"/>
</dbReference>
<sequence length="124" mass="14672">MDMFQIISEDRIKKAYEDSEFDNLPGYGKPMKLEDLAGIPEELRMAYKLLKNAGYTQEESGLRQELMTIEDLINKCDDSKERANLKKRLNEKLLRYNQLMSKRRKTTNSSIFKNYEVKIQNKLK</sequence>
<reference evidence="2 3" key="1">
    <citation type="journal article" date="2022" name="Int. J. Syst. Evol. Microbiol.">
        <title>Neobacillus kokaensis sp. nov., isolated from soil.</title>
        <authorList>
            <person name="Yuki K."/>
            <person name="Matsubara H."/>
            <person name="Yamaguchi S."/>
        </authorList>
    </citation>
    <scope>NUCLEOTIDE SEQUENCE [LARGE SCALE GENOMIC DNA]</scope>
    <source>
        <strain evidence="2 3">LOB 377</strain>
    </source>
</reference>
<evidence type="ECO:0000313" key="3">
    <source>
        <dbReference type="Proteomes" id="UP000637074"/>
    </source>
</evidence>
<dbReference type="EMBL" id="BNDS01000020">
    <property type="protein sequence ID" value="GHI00272.1"/>
    <property type="molecule type" value="Genomic_DNA"/>
</dbReference>
<accession>A0ABQ3NAS1</accession>
<evidence type="ECO:0000313" key="2">
    <source>
        <dbReference type="EMBL" id="GHI00272.1"/>
    </source>
</evidence>
<dbReference type="PANTHER" id="PTHR39158:SF1">
    <property type="entry name" value="DNAJ HOMOLOG SUBFAMILY C MEMBER 28"/>
    <property type="match status" value="1"/>
</dbReference>
<comment type="caution">
    <text evidence="2">The sequence shown here is derived from an EMBL/GenBank/DDBJ whole genome shotgun (WGS) entry which is preliminary data.</text>
</comment>